<comment type="caution">
    <text evidence="1">The sequence shown here is derived from an EMBL/GenBank/DDBJ whole genome shotgun (WGS) entry which is preliminary data.</text>
</comment>
<organism evidence="1 2">
    <name type="scientific">Fontibacter flavus</name>
    <dbReference type="NCBI Taxonomy" id="654838"/>
    <lineage>
        <taxon>Bacteria</taxon>
        <taxon>Pseudomonadati</taxon>
        <taxon>Bacteroidota</taxon>
        <taxon>Cytophagia</taxon>
        <taxon>Cytophagales</taxon>
        <taxon>Cyclobacteriaceae</taxon>
        <taxon>Fontibacter</taxon>
    </lineage>
</organism>
<sequence>MLYEKAVNSELLGILKGLMSQQLFNEFTLVGGTSLALQIGHRNSIDIDLFGDCELNELEITTFLDKLGRVKILKKSRNILIYSVNGIKVDFENYPYPLLKSPILEGKIRLASKEDIGAMKLNAIAGRGSKKDFIDLFFLLKEFPLKKLMEYFRLKYPDGSDFLVMKSLTFFDDAESDDMPYMLKDISWETVKSEILKKVKDLY</sequence>
<evidence type="ECO:0000313" key="2">
    <source>
        <dbReference type="Proteomes" id="UP001589797"/>
    </source>
</evidence>
<dbReference type="GO" id="GO:0016740">
    <property type="term" value="F:transferase activity"/>
    <property type="evidence" value="ECO:0007669"/>
    <property type="project" value="UniProtKB-KW"/>
</dbReference>
<name>A0ABV6FVJ8_9BACT</name>
<dbReference type="Proteomes" id="UP001589797">
    <property type="component" value="Unassembled WGS sequence"/>
</dbReference>
<dbReference type="InterPro" id="IPR014942">
    <property type="entry name" value="AbiEii"/>
</dbReference>
<protein>
    <submittedName>
        <fullName evidence="1">Nucleotidyl transferase AbiEii/AbiGii toxin family protein</fullName>
    </submittedName>
</protein>
<keyword evidence="1" id="KW-0808">Transferase</keyword>
<accession>A0ABV6FVJ8</accession>
<gene>
    <name evidence="1" type="ORF">ACFFIP_14530</name>
</gene>
<evidence type="ECO:0000313" key="1">
    <source>
        <dbReference type="EMBL" id="MFC0263906.1"/>
    </source>
</evidence>
<dbReference type="EMBL" id="JBHLWI010000040">
    <property type="protein sequence ID" value="MFC0263906.1"/>
    <property type="molecule type" value="Genomic_DNA"/>
</dbReference>
<dbReference type="RefSeq" id="WP_382388415.1">
    <property type="nucleotide sequence ID" value="NZ_JBHLWI010000040.1"/>
</dbReference>
<dbReference type="Pfam" id="PF08843">
    <property type="entry name" value="AbiEii"/>
    <property type="match status" value="1"/>
</dbReference>
<proteinExistence type="predicted"/>
<keyword evidence="2" id="KW-1185">Reference proteome</keyword>
<reference evidence="1 2" key="1">
    <citation type="submission" date="2024-09" db="EMBL/GenBank/DDBJ databases">
        <authorList>
            <person name="Sun Q."/>
            <person name="Mori K."/>
        </authorList>
    </citation>
    <scope>NUCLEOTIDE SEQUENCE [LARGE SCALE GENOMIC DNA]</scope>
    <source>
        <strain evidence="1 2">CCM 7650</strain>
    </source>
</reference>